<feature type="domain" description="C2H2-type" evidence="7">
    <location>
        <begin position="1462"/>
        <end position="1489"/>
    </location>
</feature>
<feature type="domain" description="C2H2-type" evidence="7">
    <location>
        <begin position="1235"/>
        <end position="1262"/>
    </location>
</feature>
<reference evidence="8 9" key="1">
    <citation type="submission" date="2024-11" db="EMBL/GenBank/DDBJ databases">
        <title>Adaptive evolution of stress response genes in parasites aligns with host niche diversity.</title>
        <authorList>
            <person name="Hahn C."/>
            <person name="Resl P."/>
        </authorList>
    </citation>
    <scope>NUCLEOTIDE SEQUENCE [LARGE SCALE GENOMIC DNA]</scope>
    <source>
        <strain evidence="8">EGGRZ-B1_66</strain>
        <tissue evidence="8">Body</tissue>
    </source>
</reference>
<dbReference type="FunFam" id="3.30.160.60:FF:000446">
    <property type="entry name" value="Zinc finger protein"/>
    <property type="match status" value="1"/>
</dbReference>
<feature type="domain" description="C2H2-type" evidence="7">
    <location>
        <begin position="1434"/>
        <end position="1461"/>
    </location>
</feature>
<keyword evidence="3 5" id="KW-0863">Zinc-finger</keyword>
<feature type="compositionally biased region" description="Acidic residues" evidence="6">
    <location>
        <begin position="51"/>
        <end position="75"/>
    </location>
</feature>
<evidence type="ECO:0000313" key="9">
    <source>
        <dbReference type="Proteomes" id="UP001626550"/>
    </source>
</evidence>
<feature type="compositionally biased region" description="Acidic residues" evidence="6">
    <location>
        <begin position="123"/>
        <end position="141"/>
    </location>
</feature>
<keyword evidence="9" id="KW-1185">Reference proteome</keyword>
<dbReference type="EMBL" id="JBJKFK010000874">
    <property type="protein sequence ID" value="KAL3314905.1"/>
    <property type="molecule type" value="Genomic_DNA"/>
</dbReference>
<dbReference type="Gene3D" id="3.30.160.60">
    <property type="entry name" value="Classic Zinc Finger"/>
    <property type="match status" value="7"/>
</dbReference>
<evidence type="ECO:0000256" key="1">
    <source>
        <dbReference type="ARBA" id="ARBA00022723"/>
    </source>
</evidence>
<comment type="caution">
    <text evidence="8">The sequence shown here is derived from an EMBL/GenBank/DDBJ whole genome shotgun (WGS) entry which is preliminary data.</text>
</comment>
<keyword evidence="1" id="KW-0479">Metal-binding</keyword>
<feature type="domain" description="C2H2-type" evidence="7">
    <location>
        <begin position="1379"/>
        <end position="1407"/>
    </location>
</feature>
<evidence type="ECO:0000259" key="7">
    <source>
        <dbReference type="PROSITE" id="PS50157"/>
    </source>
</evidence>
<protein>
    <recommendedName>
        <fullName evidence="7">C2H2-type domain-containing protein</fullName>
    </recommendedName>
</protein>
<feature type="domain" description="C2H2-type" evidence="7">
    <location>
        <begin position="1324"/>
        <end position="1352"/>
    </location>
</feature>
<dbReference type="PROSITE" id="PS50157">
    <property type="entry name" value="ZINC_FINGER_C2H2_2"/>
    <property type="match status" value="6"/>
</dbReference>
<gene>
    <name evidence="8" type="ORF">Ciccas_006470</name>
</gene>
<dbReference type="InterPro" id="IPR036236">
    <property type="entry name" value="Znf_C2H2_sf"/>
</dbReference>
<feature type="compositionally biased region" description="Low complexity" evidence="6">
    <location>
        <begin position="91"/>
        <end position="100"/>
    </location>
</feature>
<dbReference type="PANTHER" id="PTHR24379:SF121">
    <property type="entry name" value="C2H2-TYPE DOMAIN-CONTAINING PROTEIN"/>
    <property type="match status" value="1"/>
</dbReference>
<evidence type="ECO:0000313" key="8">
    <source>
        <dbReference type="EMBL" id="KAL3314905.1"/>
    </source>
</evidence>
<dbReference type="PANTHER" id="PTHR24379">
    <property type="entry name" value="KRAB AND ZINC FINGER DOMAIN-CONTAINING"/>
    <property type="match status" value="1"/>
</dbReference>
<dbReference type="PROSITE" id="PS00028">
    <property type="entry name" value="ZINC_FINGER_C2H2_1"/>
    <property type="match status" value="8"/>
</dbReference>
<dbReference type="Proteomes" id="UP001626550">
    <property type="component" value="Unassembled WGS sequence"/>
</dbReference>
<keyword evidence="2" id="KW-0677">Repeat</keyword>
<feature type="region of interest" description="Disordered" evidence="6">
    <location>
        <begin position="436"/>
        <end position="471"/>
    </location>
</feature>
<keyword evidence="4" id="KW-0862">Zinc</keyword>
<organism evidence="8 9">
    <name type="scientific">Cichlidogyrus casuarinus</name>
    <dbReference type="NCBI Taxonomy" id="1844966"/>
    <lineage>
        <taxon>Eukaryota</taxon>
        <taxon>Metazoa</taxon>
        <taxon>Spiralia</taxon>
        <taxon>Lophotrochozoa</taxon>
        <taxon>Platyhelminthes</taxon>
        <taxon>Monogenea</taxon>
        <taxon>Monopisthocotylea</taxon>
        <taxon>Dactylogyridea</taxon>
        <taxon>Ancyrocephalidae</taxon>
        <taxon>Cichlidogyrus</taxon>
    </lineage>
</organism>
<accession>A0ABD2Q5U5</accession>
<feature type="compositionally biased region" description="Polar residues" evidence="6">
    <location>
        <begin position="444"/>
        <end position="453"/>
    </location>
</feature>
<feature type="domain" description="C2H2-type" evidence="7">
    <location>
        <begin position="1263"/>
        <end position="1291"/>
    </location>
</feature>
<evidence type="ECO:0000256" key="6">
    <source>
        <dbReference type="SAM" id="MobiDB-lite"/>
    </source>
</evidence>
<sequence>MSDQEYADLQVDDSELFDPESPATKRPRRSTAARTKSTPRAKGKNKKVEAESEEEGCDFEAEDADSDYNPGEDDPPSPKAPKSLTKKRARPSSGRAPTPRGRGRGKGGKKSSQYAGSEAGSTDVDEEEEDFEIQEGEDDAEDIFADDTPAAKDKIYEFETESNVGAPPSKRRYVPIKPVQKSASSKTAPVATSTWGNNIYSALATSLKSRQDLDNYSSFLRSPYLNIALDKFLIDYCKPSAQHTSLFFGPSASLQALLSRVSNPDTVVDLLTYFMSLDVKKTAYKPSLLVPLVHQTVLPIDSYEIINSKLSLLSKSLGYDTNIAPGYYLDSHNMYCKAKQFTSFSTHQLVTLYSTLPMAGHTDLVTNVMLPAAVYNQFVNYVSVSRDSVIEYAENLDTTSPTPDCLGRVVMLTDSAGKVLGLSILDTVDKASSIPNTRERMPFNLNSESGTNVDSKKLKSPVSSRKKSPQQAAKECLEDTLDWVCAVTDGSGKTADKSQIKELDGVHVLDVIILTSNAKPQVLLAVGIRSTAEPPLPADLDIGSLVICSLANDEQIFLANQGVTPNLPMPPKGRFLLDSGSYFRERSSLVIPDALYSNVRRMAITEVISASGAVAGLGIAAVPMNKETDVKWLILDSVTNVPLCMAVQLPFSFSMQNLHDPPRVRENGKATISELANYSEDQIQLMEGRFGATSNTEYRVAVINGLICALKVDFESSVIERVIELVPASQENVHPTERDAIYACQAFTAEPRSVSTCLRVSNKDTGQASFLPAVFYSNPDSSSISKIVAGYCDLLADVLHFIPMKLSIYDIALRLALRDTPKILARQHRLTALSEAEQHKLEHPDEADKEIPPVPEKWKVCTICLREFHSTIGLYHHELRHINIGRYQCSGHDAIFLSEESYKRHMLKEHSKTREEENVEEPEEEKEADWISDSVLKLFEPPSKLGEVKVLAPQCKICGDYFPTADVITQHLDVCTGESIGKTELLFAVKKEEDSEDRVKRECFTCGICGQQQESKSQLKTHFVEAHLTCVVCLQAQRSLEELSYHYGGHLAKADPALLVPPADGNVDETDLGARLRSIQTCDVCPNYHATGTNFQYHKALEHGLERDVSNLADFQFVVPSTDTDEKQQRRRIKMMQCKFCELEVPVSGSRYVEHLSQVHNVDVDMFQICRICAEVFPSESALSSHIAAEHPLNVFSMAGIQSVYSCPKCVFYSFYRGMMNHCREVHKDLHPEIYECTHCGSRFADRYEYRRHSETHTDGYNFQCPDCTRSFRLRMSLMIHMKNHHSGNDEQGPKACEFCGLVYPSGRLLKQHIDRTHNKELKLECSECGRRFRLETDLRRHIKEMHSGAVKCEVCNKICANLRSYSLHRNKHFKMRVFQCTECNATFKSKASMKRHIRVDHLNLGPERFECQICGKIVCQIGMHMLTHKGTRFVCEYCGKGFTKSAYYNEHVRIHKGELPYECYICKKRFNKKSNLNVHLRFHEKNRDAEGNYIELRTRGRYSVMFGDAALTPEQRQARQSALNFAIMPTEHVSVGPEEPGAFNVGGPAHAAEEACNKVMEGVIASAGPLRRADVVASARFDEMLSQEKLANGSSSLKTVTSVKVINGSNITSIKTSPSGAHYDFDDE</sequence>
<dbReference type="Pfam" id="PF00096">
    <property type="entry name" value="zf-C2H2"/>
    <property type="match status" value="5"/>
</dbReference>
<dbReference type="SMART" id="SM00355">
    <property type="entry name" value="ZnF_C2H2"/>
    <property type="match status" value="18"/>
</dbReference>
<dbReference type="SUPFAM" id="SSF57667">
    <property type="entry name" value="beta-beta-alpha zinc fingers"/>
    <property type="match status" value="4"/>
</dbReference>
<proteinExistence type="predicted"/>
<evidence type="ECO:0000256" key="5">
    <source>
        <dbReference type="PROSITE-ProRule" id="PRU00042"/>
    </source>
</evidence>
<evidence type="ECO:0000256" key="4">
    <source>
        <dbReference type="ARBA" id="ARBA00022833"/>
    </source>
</evidence>
<dbReference type="InterPro" id="IPR013087">
    <property type="entry name" value="Znf_C2H2_type"/>
</dbReference>
<name>A0ABD2Q5U5_9PLAT</name>
<evidence type="ECO:0000256" key="2">
    <source>
        <dbReference type="ARBA" id="ARBA00022737"/>
    </source>
</evidence>
<feature type="compositionally biased region" description="Basic residues" evidence="6">
    <location>
        <begin position="25"/>
        <end position="45"/>
    </location>
</feature>
<evidence type="ECO:0000256" key="3">
    <source>
        <dbReference type="ARBA" id="ARBA00022771"/>
    </source>
</evidence>
<dbReference type="GO" id="GO:0008270">
    <property type="term" value="F:zinc ion binding"/>
    <property type="evidence" value="ECO:0007669"/>
    <property type="project" value="UniProtKB-KW"/>
</dbReference>
<feature type="region of interest" description="Disordered" evidence="6">
    <location>
        <begin position="1"/>
        <end position="141"/>
    </location>
</feature>